<feature type="region of interest" description="Disordered" evidence="1">
    <location>
        <begin position="48"/>
        <end position="73"/>
    </location>
</feature>
<gene>
    <name evidence="2" type="ORF">LITE_LOCUS28913</name>
</gene>
<sequence length="73" mass="8120">KQEEVKVDANGTINGDKKSGDYLTTIEDSTNLYDKLNNIVHDLTTKEDNMELSDDASSPPELSKAKRNHLGTR</sequence>
<dbReference type="EMBL" id="CAMGYJ010000007">
    <property type="protein sequence ID" value="CAI0446183.1"/>
    <property type="molecule type" value="Genomic_DNA"/>
</dbReference>
<organism evidence="2 3">
    <name type="scientific">Linum tenue</name>
    <dbReference type="NCBI Taxonomy" id="586396"/>
    <lineage>
        <taxon>Eukaryota</taxon>
        <taxon>Viridiplantae</taxon>
        <taxon>Streptophyta</taxon>
        <taxon>Embryophyta</taxon>
        <taxon>Tracheophyta</taxon>
        <taxon>Spermatophyta</taxon>
        <taxon>Magnoliopsida</taxon>
        <taxon>eudicotyledons</taxon>
        <taxon>Gunneridae</taxon>
        <taxon>Pentapetalae</taxon>
        <taxon>rosids</taxon>
        <taxon>fabids</taxon>
        <taxon>Malpighiales</taxon>
        <taxon>Linaceae</taxon>
        <taxon>Linum</taxon>
    </lineage>
</organism>
<feature type="non-terminal residue" evidence="2">
    <location>
        <position position="1"/>
    </location>
</feature>
<comment type="caution">
    <text evidence="2">The sequence shown here is derived from an EMBL/GenBank/DDBJ whole genome shotgun (WGS) entry which is preliminary data.</text>
</comment>
<name>A0AAV0MHD0_9ROSI</name>
<evidence type="ECO:0000256" key="1">
    <source>
        <dbReference type="SAM" id="MobiDB-lite"/>
    </source>
</evidence>
<dbReference type="AlphaFoldDB" id="A0AAV0MHD0"/>
<accession>A0AAV0MHD0</accession>
<evidence type="ECO:0000313" key="3">
    <source>
        <dbReference type="Proteomes" id="UP001154282"/>
    </source>
</evidence>
<keyword evidence="3" id="KW-1185">Reference proteome</keyword>
<protein>
    <submittedName>
        <fullName evidence="2">Uncharacterized protein</fullName>
    </submittedName>
</protein>
<evidence type="ECO:0000313" key="2">
    <source>
        <dbReference type="EMBL" id="CAI0446183.1"/>
    </source>
</evidence>
<reference evidence="2" key="1">
    <citation type="submission" date="2022-08" db="EMBL/GenBank/DDBJ databases">
        <authorList>
            <person name="Gutierrez-Valencia J."/>
        </authorList>
    </citation>
    <scope>NUCLEOTIDE SEQUENCE</scope>
</reference>
<dbReference type="Proteomes" id="UP001154282">
    <property type="component" value="Unassembled WGS sequence"/>
</dbReference>
<proteinExistence type="predicted"/>